<reference evidence="6 7" key="1">
    <citation type="submission" date="2017-07" db="EMBL/GenBank/DDBJ databases">
        <authorList>
            <person name="Talla V."/>
            <person name="Backstrom N."/>
        </authorList>
    </citation>
    <scope>NUCLEOTIDE SEQUENCE [LARGE SCALE GENOMIC DNA]</scope>
</reference>
<dbReference type="GO" id="GO:0046961">
    <property type="term" value="F:proton-transporting ATPase activity, rotational mechanism"/>
    <property type="evidence" value="ECO:0007669"/>
    <property type="project" value="InterPro"/>
</dbReference>
<feature type="compositionally biased region" description="Polar residues" evidence="5">
    <location>
        <begin position="464"/>
        <end position="496"/>
    </location>
</feature>
<evidence type="ECO:0000256" key="1">
    <source>
        <dbReference type="ARBA" id="ARBA00005850"/>
    </source>
</evidence>
<feature type="region of interest" description="Disordered" evidence="5">
    <location>
        <begin position="342"/>
        <end position="362"/>
    </location>
</feature>
<feature type="compositionally biased region" description="Low complexity" evidence="5">
    <location>
        <begin position="343"/>
        <end position="354"/>
    </location>
</feature>
<evidence type="ECO:0000256" key="4">
    <source>
        <dbReference type="ARBA" id="ARBA00045737"/>
    </source>
</evidence>
<evidence type="ECO:0000256" key="2">
    <source>
        <dbReference type="ARBA" id="ARBA00022448"/>
    </source>
</evidence>
<sequence>MKDDDEEEENTFGVTRYPCMPSLVALQQMRNRLHLAFLGRKLMKWTMLASGRELRRLAIELDGVYKGFAEELRNAYIQLARSRYYHANLNEMVLEDIPKKAGAIVIPSTKSVSGVKLWQYVLEETEYKPYVHLGIGKGGQTILETKKAWLELLKHLITMMTLRTSFRMVEISNRAATKKMNVLGKIVIPRTNVTMAYINNELEELAREEFFRLKKVLEIKKRIREGKVEKNKATKPMNEDEPKRKKNNNLSKPMCIVCGEIIKDLGPVIDKDQKLVDLEIQLSDIIKMTEDLNKDGLLTADVKDFMKIAGQLKRSLEFKSNVNIEEICDNCKLKLIEEHEAQSHSSELSEPSTSNIPPLDNTSSLHVIDVKTTTTLKEVSKDTLKSVQIPQPGTSSIRDAPVPVLTPVPTTIQDPATLNLELGVFEEEIKEITKIIRVKNEDGTVTEEKKVIKIKREVKAPSRGNASQTTSNDPNAQPSNQPSQTSGKSNPYSGSRTIGLVSISSCEDPKSRSNLKKKTKSEPIIPSSPASETTDRFCVSSITLLSTDLDFDY</sequence>
<name>A0A5E4R4M4_9NEOP</name>
<dbReference type="InterPro" id="IPR002699">
    <property type="entry name" value="V_ATPase_D"/>
</dbReference>
<proteinExistence type="inferred from homology"/>
<comment type="function">
    <text evidence="4">Subunit of the V1 complex of vacuolar(H+)-ATPase (V-ATPase), a multisubunit enzyme composed of a peripheral complex (V1) that hydrolyzes ATP and a membrane integral complex (V0) that translocates protons. V-ATPase is responsible for acidifying and maintaining the pH of intracellular compartments and in some cell types, is targeted to the plasma membrane, where it is responsible for acidifying the extracellular environment.</text>
</comment>
<feature type="region of interest" description="Disordered" evidence="5">
    <location>
        <begin position="229"/>
        <end position="249"/>
    </location>
</feature>
<evidence type="ECO:0000256" key="5">
    <source>
        <dbReference type="SAM" id="MobiDB-lite"/>
    </source>
</evidence>
<feature type="non-terminal residue" evidence="6">
    <location>
        <position position="553"/>
    </location>
</feature>
<keyword evidence="3" id="KW-0406">Ion transport</keyword>
<keyword evidence="7" id="KW-1185">Reference proteome</keyword>
<dbReference type="Gene3D" id="1.10.287.3240">
    <property type="match status" value="1"/>
</dbReference>
<dbReference type="EMBL" id="FZQP02006915">
    <property type="protein sequence ID" value="VVD04944.1"/>
    <property type="molecule type" value="Genomic_DNA"/>
</dbReference>
<feature type="compositionally biased region" description="Basic and acidic residues" evidence="5">
    <location>
        <begin position="229"/>
        <end position="243"/>
    </location>
</feature>
<evidence type="ECO:0000313" key="6">
    <source>
        <dbReference type="EMBL" id="VVD04944.1"/>
    </source>
</evidence>
<dbReference type="PANTHER" id="PTHR11671">
    <property type="entry name" value="V-TYPE ATP SYNTHASE SUBUNIT D"/>
    <property type="match status" value="1"/>
</dbReference>
<dbReference type="Pfam" id="PF01813">
    <property type="entry name" value="ATP-synt_D"/>
    <property type="match status" value="1"/>
</dbReference>
<comment type="similarity">
    <text evidence="1">Belongs to the V-ATPase D subunit family.</text>
</comment>
<feature type="compositionally biased region" description="Low complexity" evidence="5">
    <location>
        <begin position="522"/>
        <end position="532"/>
    </location>
</feature>
<gene>
    <name evidence="6" type="ORF">LSINAPIS_LOCUS14590</name>
</gene>
<feature type="region of interest" description="Disordered" evidence="5">
    <location>
        <begin position="456"/>
        <end position="534"/>
    </location>
</feature>
<dbReference type="AlphaFoldDB" id="A0A5E4R4M4"/>
<protein>
    <submittedName>
        <fullName evidence="6">Uncharacterized protein</fullName>
    </submittedName>
</protein>
<evidence type="ECO:0000256" key="3">
    <source>
        <dbReference type="ARBA" id="ARBA00023065"/>
    </source>
</evidence>
<dbReference type="Proteomes" id="UP000324832">
    <property type="component" value="Unassembled WGS sequence"/>
</dbReference>
<accession>A0A5E4R4M4</accession>
<organism evidence="6 7">
    <name type="scientific">Leptidea sinapis</name>
    <dbReference type="NCBI Taxonomy" id="189913"/>
    <lineage>
        <taxon>Eukaryota</taxon>
        <taxon>Metazoa</taxon>
        <taxon>Ecdysozoa</taxon>
        <taxon>Arthropoda</taxon>
        <taxon>Hexapoda</taxon>
        <taxon>Insecta</taxon>
        <taxon>Pterygota</taxon>
        <taxon>Neoptera</taxon>
        <taxon>Endopterygota</taxon>
        <taxon>Lepidoptera</taxon>
        <taxon>Glossata</taxon>
        <taxon>Ditrysia</taxon>
        <taxon>Papilionoidea</taxon>
        <taxon>Pieridae</taxon>
        <taxon>Dismorphiinae</taxon>
        <taxon>Leptidea</taxon>
    </lineage>
</organism>
<keyword evidence="2" id="KW-0813">Transport</keyword>
<evidence type="ECO:0000313" key="7">
    <source>
        <dbReference type="Proteomes" id="UP000324832"/>
    </source>
</evidence>